<sequence>MMKTGEVRKGIFDVWADSYTTVAKMWEDTYVNLYKPWIESTGELIEKAAELPKETKPEGYREFYDEWMRMYQNTFGRLYPIPTRVPDREALERFVASAEDLGNLFRSWANELEENTKKTQEMLMGEPDPEKYRMSYETWTRSYGKILDDFLAMPARESTREIFESYTGMPNIYLRNFAQVSKLWRDTYRNIYWPMVDSMMRLTGRMTEISRGGASPEAYREFYNQWMDMYRETYSGLFNVQAMRPSREMLDNFLQSTDIYLNMYKSWMTALEKMSERTMDLSRRTADPEAVREFYSTWTKMYERAFDDFFKNMPMMGPMRQMMEPVKNSARIYADTFATMANMWMRPPPSPASRV</sequence>
<protein>
    <recommendedName>
        <fullName evidence="3">Poly(3-hydroxyalkanoate) polymerase subunit PhaE</fullName>
    </recommendedName>
</protein>
<reference evidence="1 2" key="1">
    <citation type="journal article" date="2013" name="Nature">
        <title>Anaerobic oxidation of methane coupled to nitrate reduction in a novel archaeal lineage.</title>
        <authorList>
            <person name="Haroon M.F."/>
            <person name="Hu S."/>
            <person name="Shi Y."/>
            <person name="Imelfort M."/>
            <person name="Keller J."/>
            <person name="Hugenholtz P."/>
            <person name="Yuan Z."/>
            <person name="Tyson G.W."/>
        </authorList>
    </citation>
    <scope>NUCLEOTIDE SEQUENCE [LARGE SCALE GENOMIC DNA]</scope>
    <source>
        <strain evidence="1 2">ANME-2d</strain>
    </source>
</reference>
<name>A0A062V3C2_9EURY</name>
<dbReference type="OrthoDB" id="378266at2157"/>
<dbReference type="EMBL" id="JMIY01000001">
    <property type="protein sequence ID" value="KCZ73576.1"/>
    <property type="molecule type" value="Genomic_DNA"/>
</dbReference>
<gene>
    <name evidence="1" type="ORF">ANME2D_00647</name>
</gene>
<dbReference type="AlphaFoldDB" id="A0A062V3C2"/>
<comment type="caution">
    <text evidence="1">The sequence shown here is derived from an EMBL/GenBank/DDBJ whole genome shotgun (WGS) entry which is preliminary data.</text>
</comment>
<dbReference type="RefSeq" id="WP_048089067.1">
    <property type="nucleotide sequence ID" value="NZ_JMIY01000001.1"/>
</dbReference>
<proteinExistence type="predicted"/>
<evidence type="ECO:0000313" key="1">
    <source>
        <dbReference type="EMBL" id="KCZ73576.1"/>
    </source>
</evidence>
<evidence type="ECO:0008006" key="3">
    <source>
        <dbReference type="Google" id="ProtNLM"/>
    </source>
</evidence>
<keyword evidence="2" id="KW-1185">Reference proteome</keyword>
<organism evidence="1 2">
    <name type="scientific">Candidatus Methanoperedens nitratireducens</name>
    <dbReference type="NCBI Taxonomy" id="1392998"/>
    <lineage>
        <taxon>Archaea</taxon>
        <taxon>Methanobacteriati</taxon>
        <taxon>Methanobacteriota</taxon>
        <taxon>Stenosarchaea group</taxon>
        <taxon>Methanomicrobia</taxon>
        <taxon>Methanosarcinales</taxon>
        <taxon>ANME-2 cluster</taxon>
        <taxon>Candidatus Methanoperedentaceae</taxon>
        <taxon>Candidatus Methanoperedens</taxon>
    </lineage>
</organism>
<evidence type="ECO:0000313" key="2">
    <source>
        <dbReference type="Proteomes" id="UP000027153"/>
    </source>
</evidence>
<dbReference type="Proteomes" id="UP000027153">
    <property type="component" value="Unassembled WGS sequence"/>
</dbReference>
<accession>A0A062V3C2</accession>